<evidence type="ECO:0000313" key="2">
    <source>
        <dbReference type="EMBL" id="TFK40192.1"/>
    </source>
</evidence>
<dbReference type="AlphaFoldDB" id="A0A5C3M4J1"/>
<dbReference type="InterPro" id="IPR014752">
    <property type="entry name" value="Arrestin-like_C"/>
</dbReference>
<name>A0A5C3M4J1_9AGAR</name>
<protein>
    <recommendedName>
        <fullName evidence="4">Arrestin-like N-terminal domain-containing protein</fullName>
    </recommendedName>
</protein>
<reference evidence="2 3" key="1">
    <citation type="journal article" date="2019" name="Nat. Ecol. Evol.">
        <title>Megaphylogeny resolves global patterns of mushroom evolution.</title>
        <authorList>
            <person name="Varga T."/>
            <person name="Krizsan K."/>
            <person name="Foldi C."/>
            <person name="Dima B."/>
            <person name="Sanchez-Garcia M."/>
            <person name="Sanchez-Ramirez S."/>
            <person name="Szollosi G.J."/>
            <person name="Szarkandi J.G."/>
            <person name="Papp V."/>
            <person name="Albert L."/>
            <person name="Andreopoulos W."/>
            <person name="Angelini C."/>
            <person name="Antonin V."/>
            <person name="Barry K.W."/>
            <person name="Bougher N.L."/>
            <person name="Buchanan P."/>
            <person name="Buyck B."/>
            <person name="Bense V."/>
            <person name="Catcheside P."/>
            <person name="Chovatia M."/>
            <person name="Cooper J."/>
            <person name="Damon W."/>
            <person name="Desjardin D."/>
            <person name="Finy P."/>
            <person name="Geml J."/>
            <person name="Haridas S."/>
            <person name="Hughes K."/>
            <person name="Justo A."/>
            <person name="Karasinski D."/>
            <person name="Kautmanova I."/>
            <person name="Kiss B."/>
            <person name="Kocsube S."/>
            <person name="Kotiranta H."/>
            <person name="LaButti K.M."/>
            <person name="Lechner B.E."/>
            <person name="Liimatainen K."/>
            <person name="Lipzen A."/>
            <person name="Lukacs Z."/>
            <person name="Mihaltcheva S."/>
            <person name="Morgado L.N."/>
            <person name="Niskanen T."/>
            <person name="Noordeloos M.E."/>
            <person name="Ohm R.A."/>
            <person name="Ortiz-Santana B."/>
            <person name="Ovrebo C."/>
            <person name="Racz N."/>
            <person name="Riley R."/>
            <person name="Savchenko A."/>
            <person name="Shiryaev A."/>
            <person name="Soop K."/>
            <person name="Spirin V."/>
            <person name="Szebenyi C."/>
            <person name="Tomsovsky M."/>
            <person name="Tulloss R.E."/>
            <person name="Uehling J."/>
            <person name="Grigoriev I.V."/>
            <person name="Vagvolgyi C."/>
            <person name="Papp T."/>
            <person name="Martin F.M."/>
            <person name="Miettinen O."/>
            <person name="Hibbett D.S."/>
            <person name="Nagy L.G."/>
        </authorList>
    </citation>
    <scope>NUCLEOTIDE SEQUENCE [LARGE SCALE GENOMIC DNA]</scope>
    <source>
        <strain evidence="2 3">CBS 166.37</strain>
    </source>
</reference>
<sequence>MSGSAAPPSYSERNPLPELEAHSELPAYTGRSPPTLRRQSSESPKEFTYELTRKSKAWATLTLQADDRLSKTIPTFVEGSNIAGTVKLQLPEDGDAIQTVTVSLRGLIISGANSGEQFTFLDMTSTLWSQAMGNPNDPPSDSTPEKYTKKLYGEFTWPYSIPIPKETTVPAGPRDEMQVFRLPQTFLERHTRASIQYEILLRIGRNKLRTDHKLTATFGYIPMTRPPAPSMLRQLAYQENSLLMGPHIDPDGWHDLPNVKISGKIFNNRSVDVDCTLSLAKPLSYTRGSVIPLVLRLETKDLQALDLLAVPKVIAVRLRRTVKYNVNGERTVDTFGWKDEVEHSQLAVWWPSLEAAEDSSLCTRTVNGELHLKIDMKPTSAMAHFRVEYTLVLFPFDAIAFESADTEPLALQSVEITTAYAPGPRPRTYAPPGYDISPADVPEQHYRPSARFL</sequence>
<evidence type="ECO:0000313" key="3">
    <source>
        <dbReference type="Proteomes" id="UP000308652"/>
    </source>
</evidence>
<feature type="compositionally biased region" description="Basic and acidic residues" evidence="1">
    <location>
        <begin position="39"/>
        <end position="48"/>
    </location>
</feature>
<gene>
    <name evidence="2" type="ORF">BDQ12DRAFT_680492</name>
</gene>
<accession>A0A5C3M4J1</accession>
<evidence type="ECO:0008006" key="4">
    <source>
        <dbReference type="Google" id="ProtNLM"/>
    </source>
</evidence>
<dbReference type="EMBL" id="ML213597">
    <property type="protein sequence ID" value="TFK40192.1"/>
    <property type="molecule type" value="Genomic_DNA"/>
</dbReference>
<evidence type="ECO:0000256" key="1">
    <source>
        <dbReference type="SAM" id="MobiDB-lite"/>
    </source>
</evidence>
<feature type="region of interest" description="Disordered" evidence="1">
    <location>
        <begin position="422"/>
        <end position="441"/>
    </location>
</feature>
<feature type="region of interest" description="Disordered" evidence="1">
    <location>
        <begin position="1"/>
        <end position="48"/>
    </location>
</feature>
<proteinExistence type="predicted"/>
<dbReference type="Proteomes" id="UP000308652">
    <property type="component" value="Unassembled WGS sequence"/>
</dbReference>
<organism evidence="2 3">
    <name type="scientific">Crucibulum laeve</name>
    <dbReference type="NCBI Taxonomy" id="68775"/>
    <lineage>
        <taxon>Eukaryota</taxon>
        <taxon>Fungi</taxon>
        <taxon>Dikarya</taxon>
        <taxon>Basidiomycota</taxon>
        <taxon>Agaricomycotina</taxon>
        <taxon>Agaricomycetes</taxon>
        <taxon>Agaricomycetidae</taxon>
        <taxon>Agaricales</taxon>
        <taxon>Agaricineae</taxon>
        <taxon>Nidulariaceae</taxon>
        <taxon>Crucibulum</taxon>
    </lineage>
</organism>
<dbReference type="OrthoDB" id="3261578at2759"/>
<keyword evidence="3" id="KW-1185">Reference proteome</keyword>
<dbReference type="Gene3D" id="2.60.40.640">
    <property type="match status" value="1"/>
</dbReference>